<keyword evidence="1" id="KW-0812">Transmembrane</keyword>
<keyword evidence="1" id="KW-0472">Membrane</keyword>
<comment type="caution">
    <text evidence="3">The sequence shown here is derived from an EMBL/GenBank/DDBJ whole genome shotgun (WGS) entry which is preliminary data.</text>
</comment>
<evidence type="ECO:0000259" key="2">
    <source>
        <dbReference type="Pfam" id="PF13386"/>
    </source>
</evidence>
<dbReference type="PANTHER" id="PTHR31272:SF4">
    <property type="entry name" value="CYTOCHROME C-TYPE BIOGENESIS PROTEIN HI_1454-RELATED"/>
    <property type="match status" value="1"/>
</dbReference>
<accession>A0A948TD58</accession>
<dbReference type="Proteomes" id="UP000783796">
    <property type="component" value="Unassembled WGS sequence"/>
</dbReference>
<sequence length="237" mass="25935">MDWFQNLLDNSSTPVLTAFLLGLLTAISPCPLATNIAAVGFIGRNIENRRRVFINGLLYTLGRVLSYTLLGVVLIMILKEGSSMFGIQKTIGTWGELLIGPMLLIIGLFMLWGDRLNLPKFGFNGNTEGLARKGGAGALLIGVLFALAFCPTSGVFYFGMLIPMSATATAGYLFPAVFAIATAIPVLIVAWILAFSVQQMSSFYGRIKTVQKWLNLIVGILFIVIGIYYCFVMFFYQ</sequence>
<dbReference type="PANTHER" id="PTHR31272">
    <property type="entry name" value="CYTOCHROME C-TYPE BIOGENESIS PROTEIN HI_1454-RELATED"/>
    <property type="match status" value="1"/>
</dbReference>
<name>A0A948TD58_9BACT</name>
<dbReference type="NCBIfam" id="NF040495">
    <property type="entry name" value="tranport_ArsG"/>
    <property type="match status" value="1"/>
</dbReference>
<feature type="domain" description="Urease accessory protein UreH-like transmembrane" evidence="2">
    <location>
        <begin position="17"/>
        <end position="228"/>
    </location>
</feature>
<feature type="transmembrane region" description="Helical" evidence="1">
    <location>
        <begin position="54"/>
        <end position="77"/>
    </location>
</feature>
<feature type="transmembrane region" description="Helical" evidence="1">
    <location>
        <begin position="134"/>
        <end position="160"/>
    </location>
</feature>
<protein>
    <submittedName>
        <fullName evidence="3">Sulfite exporter TauE/SafE family protein</fullName>
    </submittedName>
</protein>
<feature type="transmembrane region" description="Helical" evidence="1">
    <location>
        <begin position="172"/>
        <end position="193"/>
    </location>
</feature>
<evidence type="ECO:0000313" key="3">
    <source>
        <dbReference type="EMBL" id="MBU3838520.1"/>
    </source>
</evidence>
<evidence type="ECO:0000256" key="1">
    <source>
        <dbReference type="SAM" id="Phobius"/>
    </source>
</evidence>
<dbReference type="InterPro" id="IPR039447">
    <property type="entry name" value="UreH-like_TM_dom"/>
</dbReference>
<feature type="transmembrane region" description="Helical" evidence="1">
    <location>
        <begin position="213"/>
        <end position="236"/>
    </location>
</feature>
<dbReference type="EMBL" id="JAHLFW010000079">
    <property type="protein sequence ID" value="MBU3838520.1"/>
    <property type="molecule type" value="Genomic_DNA"/>
</dbReference>
<dbReference type="Pfam" id="PF13386">
    <property type="entry name" value="DsbD_2"/>
    <property type="match status" value="1"/>
</dbReference>
<feature type="transmembrane region" description="Helical" evidence="1">
    <location>
        <begin position="20"/>
        <end position="42"/>
    </location>
</feature>
<dbReference type="AlphaFoldDB" id="A0A948TD58"/>
<organism evidence="3 4">
    <name type="scientific">Candidatus Phocaeicola faecigallinarum</name>
    <dbReference type="NCBI Taxonomy" id="2838732"/>
    <lineage>
        <taxon>Bacteria</taxon>
        <taxon>Pseudomonadati</taxon>
        <taxon>Bacteroidota</taxon>
        <taxon>Bacteroidia</taxon>
        <taxon>Bacteroidales</taxon>
        <taxon>Bacteroidaceae</taxon>
        <taxon>Phocaeicola</taxon>
    </lineage>
</organism>
<evidence type="ECO:0000313" key="4">
    <source>
        <dbReference type="Proteomes" id="UP000783796"/>
    </source>
</evidence>
<dbReference type="InterPro" id="IPR051790">
    <property type="entry name" value="Cytochrome_c-biogenesis_DsbD"/>
</dbReference>
<reference evidence="3" key="2">
    <citation type="submission" date="2021-04" db="EMBL/GenBank/DDBJ databases">
        <authorList>
            <person name="Gilroy R."/>
        </authorList>
    </citation>
    <scope>NUCLEOTIDE SEQUENCE</scope>
    <source>
        <strain evidence="3">G4-2901</strain>
    </source>
</reference>
<proteinExistence type="predicted"/>
<feature type="transmembrane region" description="Helical" evidence="1">
    <location>
        <begin position="97"/>
        <end position="113"/>
    </location>
</feature>
<keyword evidence="1" id="KW-1133">Transmembrane helix</keyword>
<gene>
    <name evidence="3" type="ORF">H9777_09485</name>
</gene>
<reference evidence="3" key="1">
    <citation type="journal article" date="2021" name="PeerJ">
        <title>Extensive microbial diversity within the chicken gut microbiome revealed by metagenomics and culture.</title>
        <authorList>
            <person name="Gilroy R."/>
            <person name="Ravi A."/>
            <person name="Getino M."/>
            <person name="Pursley I."/>
            <person name="Horton D.L."/>
            <person name="Alikhan N.F."/>
            <person name="Baker D."/>
            <person name="Gharbi K."/>
            <person name="Hall N."/>
            <person name="Watson M."/>
            <person name="Adriaenssens E.M."/>
            <person name="Foster-Nyarko E."/>
            <person name="Jarju S."/>
            <person name="Secka A."/>
            <person name="Antonio M."/>
            <person name="Oren A."/>
            <person name="Chaudhuri R.R."/>
            <person name="La Ragione R."/>
            <person name="Hildebrand F."/>
            <person name="Pallen M.J."/>
        </authorList>
    </citation>
    <scope>NUCLEOTIDE SEQUENCE</scope>
    <source>
        <strain evidence="3">G4-2901</strain>
    </source>
</reference>